<reference evidence="1 2" key="1">
    <citation type="journal article" date="2014" name="Genome Announc.">
        <title>Draft Genome Sequences of Marine Flavobacterium Algibacter lectus Strains SS8 and NR4.</title>
        <authorList>
            <person name="Takatani N."/>
            <person name="Nakanishi M."/>
            <person name="Meirelles P."/>
            <person name="Mino S."/>
            <person name="Suda W."/>
            <person name="Oshima K."/>
            <person name="Hattori M."/>
            <person name="Ohkuma M."/>
            <person name="Hosokawa M."/>
            <person name="Miyashita K."/>
            <person name="Thompson F.L."/>
            <person name="Niwa A."/>
            <person name="Sawabe T."/>
            <person name="Sawabe T."/>
        </authorList>
    </citation>
    <scope>NUCLEOTIDE SEQUENCE [LARGE SCALE GENOMIC DNA]</scope>
    <source>
        <strain evidence="2">JCM19274</strain>
    </source>
</reference>
<proteinExistence type="predicted"/>
<name>A0A090WZS4_9FLAO</name>
<dbReference type="AlphaFoldDB" id="A0A090WZS4"/>
<dbReference type="Proteomes" id="UP000029643">
    <property type="component" value="Unassembled WGS sequence"/>
</dbReference>
<dbReference type="SUPFAM" id="SSF52141">
    <property type="entry name" value="Uracil-DNA glycosylase-like"/>
    <property type="match status" value="1"/>
</dbReference>
<dbReference type="InterPro" id="IPR002043">
    <property type="entry name" value="UDG_fam1"/>
</dbReference>
<dbReference type="GO" id="GO:0097510">
    <property type="term" value="P:base-excision repair, AP site formation via deaminated base removal"/>
    <property type="evidence" value="ECO:0007669"/>
    <property type="project" value="TreeGrafter"/>
</dbReference>
<evidence type="ECO:0000313" key="2">
    <source>
        <dbReference type="Proteomes" id="UP000029643"/>
    </source>
</evidence>
<dbReference type="GO" id="GO:0004844">
    <property type="term" value="F:uracil DNA N-glycosylase activity"/>
    <property type="evidence" value="ECO:0007669"/>
    <property type="project" value="InterPro"/>
</dbReference>
<dbReference type="InterPro" id="IPR036895">
    <property type="entry name" value="Uracil-DNA_glycosylase-like_sf"/>
</dbReference>
<accession>A0A090WZS4</accession>
<evidence type="ECO:0000313" key="1">
    <source>
        <dbReference type="EMBL" id="GAL82620.1"/>
    </source>
</evidence>
<sequence length="41" mass="4728">MILTSGHPSPLSANRGYWFGNKHFSKVNQKLEILGEEIIEW</sequence>
<dbReference type="EMBL" id="BBNU01000037">
    <property type="protein sequence ID" value="GAL82620.1"/>
    <property type="molecule type" value="Genomic_DNA"/>
</dbReference>
<dbReference type="Gene3D" id="3.40.470.10">
    <property type="entry name" value="Uracil-DNA glycosylase-like domain"/>
    <property type="match status" value="1"/>
</dbReference>
<dbReference type="PANTHER" id="PTHR11264:SF0">
    <property type="entry name" value="URACIL-DNA GLYCOSYLASE"/>
    <property type="match status" value="1"/>
</dbReference>
<gene>
    <name evidence="1" type="ORF">JCM19274_4073</name>
</gene>
<organism evidence="1 2">
    <name type="scientific">Algibacter lectus</name>
    <dbReference type="NCBI Taxonomy" id="221126"/>
    <lineage>
        <taxon>Bacteria</taxon>
        <taxon>Pseudomonadati</taxon>
        <taxon>Bacteroidota</taxon>
        <taxon>Flavobacteriia</taxon>
        <taxon>Flavobacteriales</taxon>
        <taxon>Flavobacteriaceae</taxon>
        <taxon>Algibacter</taxon>
    </lineage>
</organism>
<comment type="caution">
    <text evidence="1">The sequence shown here is derived from an EMBL/GenBank/DDBJ whole genome shotgun (WGS) entry which is preliminary data.</text>
</comment>
<dbReference type="PANTHER" id="PTHR11264">
    <property type="entry name" value="URACIL-DNA GLYCOSYLASE"/>
    <property type="match status" value="1"/>
</dbReference>
<protein>
    <submittedName>
        <fullName evidence="1">Uracil-DNA glycosylase 1</fullName>
    </submittedName>
</protein>